<dbReference type="Proteomes" id="UP000297025">
    <property type="component" value="Chromosome"/>
</dbReference>
<evidence type="ECO:0000313" key="4">
    <source>
        <dbReference type="Proteomes" id="UP000630594"/>
    </source>
</evidence>
<dbReference type="AlphaFoldDB" id="A0A4P7UC77"/>
<dbReference type="OrthoDB" id="4426339at2"/>
<reference evidence="2" key="4">
    <citation type="submission" date="2019-03" db="EMBL/GenBank/DDBJ databases">
        <authorList>
            <person name="Huang Y."/>
        </authorList>
    </citation>
    <scope>NUCLEOTIDE SEQUENCE</scope>
    <source>
        <strain evidence="2">JCM 16608</strain>
    </source>
</reference>
<accession>A0A4P7UC77</accession>
<reference evidence="1" key="2">
    <citation type="journal article" date="2014" name="Int. J. Syst. Evol. Microbiol.">
        <title>Complete genome of a new Firmicutes species belonging to the dominant human colonic microbiota ('Ruminococcus bicirculans') reveals two chromosomes and a selective capacity to utilize plant glucans.</title>
        <authorList>
            <consortium name="NISC Comparative Sequencing Program"/>
            <person name="Wegmann U."/>
            <person name="Louis P."/>
            <person name="Goesmann A."/>
            <person name="Henrissat B."/>
            <person name="Duncan S.H."/>
            <person name="Flint H.J."/>
        </authorList>
    </citation>
    <scope>NUCLEOTIDE SEQUENCE</scope>
    <source>
        <strain evidence="1">CCM 7403</strain>
    </source>
</reference>
<keyword evidence="4" id="KW-1185">Reference proteome</keyword>
<reference evidence="2 3" key="1">
    <citation type="journal article" date="2008" name="Int. J. Syst. Evol. Microbiol.">
        <title>Nocardioides daphniae sp. nov., isolated from Daphnia cucullata (Crustacea: Cladocera).</title>
        <authorList>
            <person name="Toth E.M."/>
            <person name="Keki Z."/>
            <person name="Homonnay Z.G."/>
            <person name="Borsodi A.K."/>
            <person name="Marialigeti K."/>
            <person name="Schumann P."/>
        </authorList>
    </citation>
    <scope>NUCLEOTIDE SEQUENCE [LARGE SCALE GENOMIC DNA]</scope>
    <source>
        <strain evidence="2 3">JCM 16608</strain>
    </source>
</reference>
<organism evidence="2 3">
    <name type="scientific">Nocardioides daphniae</name>
    <dbReference type="NCBI Taxonomy" id="402297"/>
    <lineage>
        <taxon>Bacteria</taxon>
        <taxon>Bacillati</taxon>
        <taxon>Actinomycetota</taxon>
        <taxon>Actinomycetes</taxon>
        <taxon>Propionibacteriales</taxon>
        <taxon>Nocardioidaceae</taxon>
        <taxon>Nocardioides</taxon>
    </lineage>
</organism>
<name>A0A4P7UC77_9ACTN</name>
<gene>
    <name evidence="2" type="ORF">E2C04_12535</name>
    <name evidence="1" type="ORF">GCM10007231_29660</name>
</gene>
<dbReference type="EMBL" id="CP038462">
    <property type="protein sequence ID" value="QCC77802.1"/>
    <property type="molecule type" value="Genomic_DNA"/>
</dbReference>
<evidence type="ECO:0000313" key="1">
    <source>
        <dbReference type="EMBL" id="GGD28212.1"/>
    </source>
</evidence>
<reference evidence="1" key="5">
    <citation type="submission" date="2024-05" db="EMBL/GenBank/DDBJ databases">
        <authorList>
            <person name="Sun Q."/>
            <person name="Sedlacek I."/>
        </authorList>
    </citation>
    <scope>NUCLEOTIDE SEQUENCE</scope>
    <source>
        <strain evidence="1">CCM 7403</strain>
    </source>
</reference>
<protein>
    <recommendedName>
        <fullName evidence="5">TOMM leader peptide-binding protein</fullName>
    </recommendedName>
</protein>
<evidence type="ECO:0008006" key="5">
    <source>
        <dbReference type="Google" id="ProtNLM"/>
    </source>
</evidence>
<dbReference type="KEGG" id="ndp:E2C04_12535"/>
<dbReference type="Gene3D" id="3.40.50.720">
    <property type="entry name" value="NAD(P)-binding Rossmann-like Domain"/>
    <property type="match status" value="1"/>
</dbReference>
<sequence>MPATAPLTRLRRGVPVLPRGDGLLLVGTDPEHHVLLPDTPSVARLLVQLRVGIPPAGTRADDAATATVLAALTHAGLLVDAEEQAFLADARRATKVVVHSPGPWRSIVEECVRAAGLGVTTGAGDVTWVVAAGAPNWELHDALVGQDDPVLFTTVHPSRVCLGPFVLPGTTACLRCLAAQSHDVRPPRTAAREPVDLPEDLEPLLLRQALLRAVGDLTAWAEGRRPTTWSATSWMDGSATPGPVRTWEHHPHCGCGWDQSLTG</sequence>
<evidence type="ECO:0000313" key="2">
    <source>
        <dbReference type="EMBL" id="QCC77802.1"/>
    </source>
</evidence>
<reference evidence="4" key="3">
    <citation type="journal article" date="2019" name="Int. J. Syst. Evol. Microbiol.">
        <title>The Global Catalogue of Microorganisms (GCM) 10K type strain sequencing project: providing services to taxonomists for standard genome sequencing and annotation.</title>
        <authorList>
            <consortium name="The Broad Institute Genomics Platform"/>
            <consortium name="The Broad Institute Genome Sequencing Center for Infectious Disease"/>
            <person name="Wu L."/>
            <person name="Ma J."/>
        </authorList>
    </citation>
    <scope>NUCLEOTIDE SEQUENCE [LARGE SCALE GENOMIC DNA]</scope>
    <source>
        <strain evidence="4">CCM 7403</strain>
    </source>
</reference>
<proteinExistence type="predicted"/>
<evidence type="ECO:0000313" key="3">
    <source>
        <dbReference type="Proteomes" id="UP000297025"/>
    </source>
</evidence>
<dbReference type="EMBL" id="BMCK01000005">
    <property type="protein sequence ID" value="GGD28212.1"/>
    <property type="molecule type" value="Genomic_DNA"/>
</dbReference>
<dbReference type="Proteomes" id="UP000630594">
    <property type="component" value="Unassembled WGS sequence"/>
</dbReference>
<dbReference type="RefSeq" id="WP_135832845.1">
    <property type="nucleotide sequence ID" value="NZ_BMCK01000005.1"/>
</dbReference>